<dbReference type="Proteomes" id="UP001523262">
    <property type="component" value="Unassembled WGS sequence"/>
</dbReference>
<gene>
    <name evidence="1" type="ORF">NDK43_21625</name>
</gene>
<reference evidence="1 2" key="1">
    <citation type="submission" date="2022-06" db="EMBL/GenBank/DDBJ databases">
        <authorList>
            <person name="Jeon C.O."/>
        </authorList>
    </citation>
    <scope>NUCLEOTIDE SEQUENCE [LARGE SCALE GENOMIC DNA]</scope>
    <source>
        <strain evidence="1 2">KCTC 13943</strain>
    </source>
</reference>
<organism evidence="1 2">
    <name type="scientific">Neobacillus pocheonensis</name>
    <dbReference type="NCBI Taxonomy" id="363869"/>
    <lineage>
        <taxon>Bacteria</taxon>
        <taxon>Bacillati</taxon>
        <taxon>Bacillota</taxon>
        <taxon>Bacilli</taxon>
        <taxon>Bacillales</taxon>
        <taxon>Bacillaceae</taxon>
        <taxon>Neobacillus</taxon>
    </lineage>
</organism>
<comment type="caution">
    <text evidence="1">The sequence shown here is derived from an EMBL/GenBank/DDBJ whole genome shotgun (WGS) entry which is preliminary data.</text>
</comment>
<evidence type="ECO:0000313" key="2">
    <source>
        <dbReference type="Proteomes" id="UP001523262"/>
    </source>
</evidence>
<keyword evidence="2" id="KW-1185">Reference proteome</keyword>
<sequence length="123" mass="13573">MEKISEKFGLTAEQVERLDETTKQIVFTVVKQSGKGIIKQQIQKAGGRFGKASLRKLVSSAMKKQARKETAKTFGKFIPVVGQLAAAGIGFAAMRAAGRNHVNDCYKIMKKVMEKRETNLTLV</sequence>
<proteinExistence type="predicted"/>
<evidence type="ECO:0000313" key="1">
    <source>
        <dbReference type="EMBL" id="MCM2534461.1"/>
    </source>
</evidence>
<dbReference type="EMBL" id="JAMQCR010000002">
    <property type="protein sequence ID" value="MCM2534461.1"/>
    <property type="molecule type" value="Genomic_DNA"/>
</dbReference>
<protein>
    <submittedName>
        <fullName evidence="1">Uncharacterized protein</fullName>
    </submittedName>
</protein>
<accession>A0ABT0WDQ9</accession>
<name>A0ABT0WDQ9_9BACI</name>